<evidence type="ECO:0000256" key="6">
    <source>
        <dbReference type="ARBA" id="ARBA00023136"/>
    </source>
</evidence>
<dbReference type="InterPro" id="IPR033178">
    <property type="entry name" value="PSD_type1_pro"/>
</dbReference>
<dbReference type="GO" id="GO:0006646">
    <property type="term" value="P:phosphatidylethanolamine biosynthetic process"/>
    <property type="evidence" value="ECO:0007669"/>
    <property type="project" value="UniProtKB-UniRule"/>
</dbReference>
<feature type="active site" description="Schiff-base intermediate with substrate; via pyruvic acid; for decarboxylase activity" evidence="12">
    <location>
        <position position="241"/>
    </location>
</feature>
<keyword evidence="3 12" id="KW-0444">Lipid biosynthesis</keyword>
<comment type="cofactor">
    <cofactor evidence="12">
        <name>pyruvate</name>
        <dbReference type="ChEBI" id="CHEBI:15361"/>
    </cofactor>
    <text evidence="12">Binds 1 pyruvoyl group covalently per subunit.</text>
</comment>
<comment type="catalytic activity">
    <reaction evidence="12">
        <text>a 1,2-diacyl-sn-glycero-3-phospho-L-serine + H(+) = a 1,2-diacyl-sn-glycero-3-phosphoethanolamine + CO2</text>
        <dbReference type="Rhea" id="RHEA:20828"/>
        <dbReference type="ChEBI" id="CHEBI:15378"/>
        <dbReference type="ChEBI" id="CHEBI:16526"/>
        <dbReference type="ChEBI" id="CHEBI:57262"/>
        <dbReference type="ChEBI" id="CHEBI:64612"/>
        <dbReference type="EC" id="4.1.1.65"/>
    </reaction>
</comment>
<keyword evidence="7 12" id="KW-0865">Zymogen</keyword>
<comment type="PTM">
    <text evidence="12">Is synthesized initially as an inactive proenzyme. Formation of the active enzyme involves a self-maturation process in which the active site pyruvoyl group is generated from an internal serine residue via an autocatalytic post-translational modification. Two non-identical subunits are generated from the proenzyme in this reaction, and the pyruvate is formed at the N-terminus of the alpha chain, which is derived from the carboxyl end of the proenzyme. The autoendoproteolytic cleavage occurs by a canonical serine protease mechanism, in which the side chain hydroxyl group of the serine supplies its oxygen atom to form the C-terminus of the beta chain, while the remainder of the serine residue undergoes an oxidative deamination to produce ammonia and the pyruvoyl prosthetic group on the alpha chain. During this reaction, the Ser that is part of the protease active site of the proenzyme becomes the pyruvoyl prosthetic group, which constitutes an essential element of the active site of the mature decarboxylase.</text>
</comment>
<feature type="chain" id="PRO_5023229872" description="Phosphatidylserine decarboxylase beta chain" evidence="12">
    <location>
        <begin position="1"/>
        <end position="240"/>
    </location>
</feature>
<proteinExistence type="inferred from homology"/>
<evidence type="ECO:0000256" key="8">
    <source>
        <dbReference type="ARBA" id="ARBA00023209"/>
    </source>
</evidence>
<keyword evidence="14" id="KW-1185">Reference proteome</keyword>
<comment type="similarity">
    <text evidence="12">Belongs to the phosphatidylserine decarboxylase family. PSD-B subfamily. Prokaryotic type I sub-subfamily.</text>
</comment>
<comment type="subunit">
    <text evidence="12">Heterodimer of a large membrane-associated beta subunit and a small pyruvoyl-containing alpha subunit.</text>
</comment>
<dbReference type="GO" id="GO:0005886">
    <property type="term" value="C:plasma membrane"/>
    <property type="evidence" value="ECO:0007669"/>
    <property type="project" value="UniProtKB-SubCell"/>
</dbReference>
<comment type="pathway">
    <text evidence="12">Phospholipid metabolism; phosphatidylethanolamine biosynthesis; phosphatidylethanolamine from CDP-diacylglycerol: step 2/2.</text>
</comment>
<accession>A0A380MZR9</accession>
<sequence length="276" mass="30741">MNLALYKLIPRALLTKAFYHLARIEMPPLKNAIIWTYQKITGADTAFAAEKNPYRYRSLNDFFTRALAADERPIDEEPQAFISPVDGRCAVFGSIEAGQLHQAKTRQYSLAALLNSAKYAEAFEGGSSVTLYLAPDDYHRIHMPCDARLTAMSFCPGDKHSVAIDLLEHIPNLFAGNERLVCHFDTEFGAMALIMVGALNVSSIETVWHGELRDSGDNHYRYSPAKTFKKGEEIGRFNLGSTVILCCSEDMIDFNNPKLGNGNKIRMGEAIGTLRL</sequence>
<keyword evidence="11 12" id="KW-0670">Pyruvate</keyword>
<evidence type="ECO:0000256" key="10">
    <source>
        <dbReference type="ARBA" id="ARBA00023264"/>
    </source>
</evidence>
<keyword evidence="8 12" id="KW-0594">Phospholipid biosynthesis</keyword>
<feature type="chain" id="PRO_5023229871" description="Phosphatidylserine decarboxylase alpha chain" evidence="12">
    <location>
        <begin position="241"/>
        <end position="276"/>
    </location>
</feature>
<dbReference type="PANTHER" id="PTHR10067">
    <property type="entry name" value="PHOSPHATIDYLSERINE DECARBOXYLASE"/>
    <property type="match status" value="1"/>
</dbReference>
<dbReference type="Pfam" id="PF02666">
    <property type="entry name" value="PS_Dcarbxylase"/>
    <property type="match status" value="1"/>
</dbReference>
<keyword evidence="2 12" id="KW-1003">Cell membrane</keyword>
<dbReference type="EMBL" id="UHIA01000004">
    <property type="protein sequence ID" value="SUO98065.1"/>
    <property type="molecule type" value="Genomic_DNA"/>
</dbReference>
<keyword evidence="4 12" id="KW-0210">Decarboxylase</keyword>
<feature type="modified residue" description="Pyruvic acid (Ser); by autocatalysis" evidence="12">
    <location>
        <position position="241"/>
    </location>
</feature>
<dbReference type="NCBIfam" id="TIGR00163">
    <property type="entry name" value="PS_decarb"/>
    <property type="match status" value="1"/>
</dbReference>
<evidence type="ECO:0000256" key="5">
    <source>
        <dbReference type="ARBA" id="ARBA00023098"/>
    </source>
</evidence>
<comment type="pathway">
    <text evidence="1">Lipid metabolism.</text>
</comment>
<keyword evidence="10 12" id="KW-1208">Phospholipid metabolism</keyword>
<dbReference type="AlphaFoldDB" id="A0A380MZR9"/>
<dbReference type="InterPro" id="IPR033177">
    <property type="entry name" value="PSD-B"/>
</dbReference>
<keyword evidence="6 12" id="KW-0472">Membrane</keyword>
<evidence type="ECO:0000313" key="13">
    <source>
        <dbReference type="EMBL" id="SUO98065.1"/>
    </source>
</evidence>
<name>A0A380MZR9_9GAMM</name>
<evidence type="ECO:0000256" key="7">
    <source>
        <dbReference type="ARBA" id="ARBA00023145"/>
    </source>
</evidence>
<comment type="function">
    <text evidence="12">Catalyzes the formation of phosphatidylethanolamine (PtdEtn) from phosphatidylserine (PtdSer).</text>
</comment>
<feature type="site" description="Cleavage (non-hydrolytic); by autocatalysis" evidence="12">
    <location>
        <begin position="240"/>
        <end position="241"/>
    </location>
</feature>
<evidence type="ECO:0000256" key="2">
    <source>
        <dbReference type="ARBA" id="ARBA00022475"/>
    </source>
</evidence>
<evidence type="ECO:0000256" key="1">
    <source>
        <dbReference type="ARBA" id="ARBA00005189"/>
    </source>
</evidence>
<keyword evidence="9 12" id="KW-0456">Lyase</keyword>
<evidence type="ECO:0000256" key="12">
    <source>
        <dbReference type="HAMAP-Rule" id="MF_00662"/>
    </source>
</evidence>
<reference evidence="13 14" key="1">
    <citation type="submission" date="2018-06" db="EMBL/GenBank/DDBJ databases">
        <authorList>
            <consortium name="Pathogen Informatics"/>
            <person name="Doyle S."/>
        </authorList>
    </citation>
    <scope>NUCLEOTIDE SEQUENCE [LARGE SCALE GENOMIC DNA]</scope>
    <source>
        <strain evidence="13 14">NCTC10717</strain>
    </source>
</reference>
<gene>
    <name evidence="12 13" type="primary">psd</name>
    <name evidence="13" type="ORF">NCTC10717_01804</name>
</gene>
<protein>
    <recommendedName>
        <fullName evidence="12">Phosphatidylserine decarboxylase proenzyme</fullName>
        <ecNumber evidence="12">4.1.1.65</ecNumber>
    </recommendedName>
    <component>
        <recommendedName>
            <fullName evidence="12">Phosphatidylserine decarboxylase alpha chain</fullName>
        </recommendedName>
    </component>
    <component>
        <recommendedName>
            <fullName evidence="12">Phosphatidylserine decarboxylase beta chain</fullName>
        </recommendedName>
    </component>
</protein>
<comment type="subcellular location">
    <subcellularLocation>
        <location evidence="12">Cell membrane</location>
        <topology evidence="12">Peripheral membrane protein</topology>
    </subcellularLocation>
</comment>
<dbReference type="PANTHER" id="PTHR10067:SF6">
    <property type="entry name" value="PHOSPHATIDYLSERINE DECARBOXYLASE PROENZYME, MITOCHONDRIAL"/>
    <property type="match status" value="1"/>
</dbReference>
<evidence type="ECO:0000256" key="3">
    <source>
        <dbReference type="ARBA" id="ARBA00022516"/>
    </source>
</evidence>
<dbReference type="GO" id="GO:0004609">
    <property type="term" value="F:phosphatidylserine decarboxylase activity"/>
    <property type="evidence" value="ECO:0007669"/>
    <property type="project" value="UniProtKB-UniRule"/>
</dbReference>
<evidence type="ECO:0000256" key="9">
    <source>
        <dbReference type="ARBA" id="ARBA00023239"/>
    </source>
</evidence>
<dbReference type="HAMAP" id="MF_00662">
    <property type="entry name" value="PS_decarb_PSD_B_type1"/>
    <property type="match status" value="1"/>
</dbReference>
<organism evidence="13 14">
    <name type="scientific">Suttonella indologenes</name>
    <dbReference type="NCBI Taxonomy" id="13276"/>
    <lineage>
        <taxon>Bacteria</taxon>
        <taxon>Pseudomonadati</taxon>
        <taxon>Pseudomonadota</taxon>
        <taxon>Gammaproteobacteria</taxon>
        <taxon>Cardiobacteriales</taxon>
        <taxon>Cardiobacteriaceae</taxon>
        <taxon>Suttonella</taxon>
    </lineage>
</organism>
<dbReference type="InterPro" id="IPR003817">
    <property type="entry name" value="PS_Dcarbxylase"/>
</dbReference>
<feature type="active site" description="Charge relay system; for autoendoproteolytic cleavage activity" evidence="12">
    <location>
        <position position="142"/>
    </location>
</feature>
<dbReference type="OrthoDB" id="9802030at2"/>
<feature type="active site" description="Charge relay system; for autoendoproteolytic cleavage activity" evidence="12">
    <location>
        <position position="86"/>
    </location>
</feature>
<dbReference type="EC" id="4.1.1.65" evidence="12"/>
<dbReference type="Proteomes" id="UP000254575">
    <property type="component" value="Unassembled WGS sequence"/>
</dbReference>
<keyword evidence="5 12" id="KW-0443">Lipid metabolism</keyword>
<dbReference type="RefSeq" id="WP_115218936.1">
    <property type="nucleotide sequence ID" value="NZ_UHIA01000004.1"/>
</dbReference>
<evidence type="ECO:0000313" key="14">
    <source>
        <dbReference type="Proteomes" id="UP000254575"/>
    </source>
</evidence>
<dbReference type="UniPathway" id="UPA00558">
    <property type="reaction ID" value="UER00616"/>
</dbReference>
<feature type="active site" description="Charge relay system; for autoendoproteolytic cleavage activity" evidence="12">
    <location>
        <position position="241"/>
    </location>
</feature>
<evidence type="ECO:0000256" key="4">
    <source>
        <dbReference type="ARBA" id="ARBA00022793"/>
    </source>
</evidence>
<evidence type="ECO:0000256" key="11">
    <source>
        <dbReference type="ARBA" id="ARBA00023317"/>
    </source>
</evidence>